<sequence length="71" mass="7375">MTVATNERDLTKINIAIQQLEQGRSNAVGTCTLTPNTTTTTVAAPNCGEGSKPFLMPTSAHAAAEWGNGTL</sequence>
<accession>A0A7C9REU7</accession>
<evidence type="ECO:0000313" key="2">
    <source>
        <dbReference type="Proteomes" id="UP000480266"/>
    </source>
</evidence>
<name>A0A7C9REU7_9BRAD</name>
<dbReference type="EMBL" id="JAAMRR010000385">
    <property type="protein sequence ID" value="NGX95061.1"/>
    <property type="molecule type" value="Genomic_DNA"/>
</dbReference>
<protein>
    <submittedName>
        <fullName evidence="1">Uncharacterized protein</fullName>
    </submittedName>
</protein>
<feature type="non-terminal residue" evidence="1">
    <location>
        <position position="71"/>
    </location>
</feature>
<dbReference type="Proteomes" id="UP000480266">
    <property type="component" value="Unassembled WGS sequence"/>
</dbReference>
<dbReference type="AlphaFoldDB" id="A0A7C9REU7"/>
<reference evidence="1" key="1">
    <citation type="submission" date="2020-02" db="EMBL/GenBank/DDBJ databases">
        <title>Draft genome sequence of Candidatus Afipia apatlaquensis IBT-C3, a potential strain for decolorization of textile dyes.</title>
        <authorList>
            <person name="Sanchez-Reyes A."/>
            <person name="Breton-Deval L."/>
            <person name="Mangelson H."/>
            <person name="Sanchez-Flores A."/>
        </authorList>
    </citation>
    <scope>NUCLEOTIDE SEQUENCE [LARGE SCALE GENOMIC DNA]</scope>
    <source>
        <strain evidence="1">IBT-C3</strain>
    </source>
</reference>
<keyword evidence="2" id="KW-1185">Reference proteome</keyword>
<comment type="caution">
    <text evidence="1">The sequence shown here is derived from an EMBL/GenBank/DDBJ whole genome shotgun (WGS) entry which is preliminary data.</text>
</comment>
<evidence type="ECO:0000313" key="1">
    <source>
        <dbReference type="EMBL" id="NGX95061.1"/>
    </source>
</evidence>
<proteinExistence type="predicted"/>
<gene>
    <name evidence="1" type="ORF">G4V63_07455</name>
</gene>
<organism evidence="1 2">
    <name type="scientific">Candidatus Afipia apatlaquensis</name>
    <dbReference type="NCBI Taxonomy" id="2712852"/>
    <lineage>
        <taxon>Bacteria</taxon>
        <taxon>Pseudomonadati</taxon>
        <taxon>Pseudomonadota</taxon>
        <taxon>Alphaproteobacteria</taxon>
        <taxon>Hyphomicrobiales</taxon>
        <taxon>Nitrobacteraceae</taxon>
        <taxon>Afipia</taxon>
    </lineage>
</organism>